<dbReference type="SUPFAM" id="SSF50630">
    <property type="entry name" value="Acid proteases"/>
    <property type="match status" value="1"/>
</dbReference>
<dbReference type="Gene3D" id="3.30.70.270">
    <property type="match status" value="1"/>
</dbReference>
<protein>
    <submittedName>
        <fullName evidence="5">Uncharacterized protein</fullName>
    </submittedName>
</protein>
<reference evidence="5" key="1">
    <citation type="submission" date="2023-06" db="EMBL/GenBank/DDBJ databases">
        <title>Reference genome for the Northern bat (Eptesicus nilssonii), a most northern bat species.</title>
        <authorList>
            <person name="Laine V.N."/>
            <person name="Pulliainen A.T."/>
            <person name="Lilley T.M."/>
        </authorList>
    </citation>
    <scope>NUCLEOTIDE SEQUENCE</scope>
    <source>
        <strain evidence="5">BLF_Eptnil</strain>
        <tissue evidence="5">Kidney</tissue>
    </source>
</reference>
<dbReference type="InterPro" id="IPR001995">
    <property type="entry name" value="Peptidase_A2_cat"/>
</dbReference>
<dbReference type="InterPro" id="IPR043502">
    <property type="entry name" value="DNA/RNA_pol_sf"/>
</dbReference>
<evidence type="ECO:0000259" key="4">
    <source>
        <dbReference type="PROSITE" id="PS50878"/>
    </source>
</evidence>
<keyword evidence="2" id="KW-0378">Hydrolase</keyword>
<dbReference type="EMBL" id="JAULJE010000006">
    <property type="protein sequence ID" value="KAK1342130.1"/>
    <property type="molecule type" value="Genomic_DNA"/>
</dbReference>
<dbReference type="InterPro" id="IPR000477">
    <property type="entry name" value="RT_dom"/>
</dbReference>
<evidence type="ECO:0000313" key="6">
    <source>
        <dbReference type="Proteomes" id="UP001177744"/>
    </source>
</evidence>
<dbReference type="PANTHER" id="PTHR33064:SF36">
    <property type="entry name" value="CCHC-TYPE DOMAIN-CONTAINING PROTEIN"/>
    <property type="match status" value="1"/>
</dbReference>
<dbReference type="AlphaFoldDB" id="A0AA40I369"/>
<dbReference type="GO" id="GO:0006508">
    <property type="term" value="P:proteolysis"/>
    <property type="evidence" value="ECO:0007669"/>
    <property type="project" value="InterPro"/>
</dbReference>
<feature type="domain" description="Reverse transcriptase" evidence="4">
    <location>
        <begin position="185"/>
        <end position="369"/>
    </location>
</feature>
<dbReference type="PROSITE" id="PS50878">
    <property type="entry name" value="RT_POL"/>
    <property type="match status" value="1"/>
</dbReference>
<name>A0AA40I369_CNENI</name>
<dbReference type="InterPro" id="IPR051320">
    <property type="entry name" value="Viral_Replic_Matur_Polypro"/>
</dbReference>
<dbReference type="InterPro" id="IPR018061">
    <property type="entry name" value="Retropepsins"/>
</dbReference>
<dbReference type="PANTHER" id="PTHR33064">
    <property type="entry name" value="POL PROTEIN"/>
    <property type="match status" value="1"/>
</dbReference>
<comment type="caution">
    <text evidence="5">The sequence shown here is derived from an EMBL/GenBank/DDBJ whole genome shotgun (WGS) entry which is preliminary data.</text>
</comment>
<evidence type="ECO:0000256" key="2">
    <source>
        <dbReference type="ARBA" id="ARBA00022801"/>
    </source>
</evidence>
<dbReference type="PROSITE" id="PS50175">
    <property type="entry name" value="ASP_PROT_RETROV"/>
    <property type="match status" value="1"/>
</dbReference>
<evidence type="ECO:0000313" key="5">
    <source>
        <dbReference type="EMBL" id="KAK1342130.1"/>
    </source>
</evidence>
<sequence>MGPLRLNIEGPSFQVMTRHWPCWDWLKTEDAQTSATPITSPSPGKAPGRGKQISLINTGATFSVFPSFSGPLFPSAISVMGIDGKSTCPLATGLLPCLLDNSPITHSFLVMPSCPVPLLGWDILTKLGATLQLTQSPSASLLLPLLAPSLHGNTDPPPPVSLVNPKFPISLTHRQGLKPLITWLLGHRFLIPIDSPCNTPILPVRKADRTYRLVQDLRLINEAVVPIHPVVPNPYTLLSRIPSGTTHFSVLDLKDAFFTIPLDPDSYHLYLGGPRRPGIPPTHLDSSAPGIQRQPSSVWQALARDLQQCSLEPSTLLQYVDDLLLCSPSLDTSRRQTAGLRNFLGDKGYRVSPPRLNCQPPPSLTWESV</sequence>
<dbReference type="InterPro" id="IPR043128">
    <property type="entry name" value="Rev_trsase/Diguanyl_cyclase"/>
</dbReference>
<feature type="domain" description="Peptidase A2" evidence="3">
    <location>
        <begin position="52"/>
        <end position="123"/>
    </location>
</feature>
<comment type="similarity">
    <text evidence="1">Belongs to the beta type-B retroviral polymerase family. HERV class-II K(HML-2) pol subfamily.</text>
</comment>
<dbReference type="GO" id="GO:0004190">
    <property type="term" value="F:aspartic-type endopeptidase activity"/>
    <property type="evidence" value="ECO:0007669"/>
    <property type="project" value="InterPro"/>
</dbReference>
<evidence type="ECO:0000259" key="3">
    <source>
        <dbReference type="PROSITE" id="PS50175"/>
    </source>
</evidence>
<keyword evidence="6" id="KW-1185">Reference proteome</keyword>
<dbReference type="InterPro" id="IPR021109">
    <property type="entry name" value="Peptidase_aspartic_dom_sf"/>
</dbReference>
<dbReference type="Gene3D" id="3.10.10.10">
    <property type="entry name" value="HIV Type 1 Reverse Transcriptase, subunit A, domain 1"/>
    <property type="match status" value="1"/>
</dbReference>
<evidence type="ECO:0000256" key="1">
    <source>
        <dbReference type="ARBA" id="ARBA00010879"/>
    </source>
</evidence>
<accession>A0AA40I369</accession>
<dbReference type="Gene3D" id="2.40.70.10">
    <property type="entry name" value="Acid Proteases"/>
    <property type="match status" value="1"/>
</dbReference>
<dbReference type="Pfam" id="PF00077">
    <property type="entry name" value="RVP"/>
    <property type="match status" value="1"/>
</dbReference>
<organism evidence="5 6">
    <name type="scientific">Cnephaeus nilssonii</name>
    <name type="common">Northern bat</name>
    <name type="synonym">Eptesicus nilssonii</name>
    <dbReference type="NCBI Taxonomy" id="3371016"/>
    <lineage>
        <taxon>Eukaryota</taxon>
        <taxon>Metazoa</taxon>
        <taxon>Chordata</taxon>
        <taxon>Craniata</taxon>
        <taxon>Vertebrata</taxon>
        <taxon>Euteleostomi</taxon>
        <taxon>Mammalia</taxon>
        <taxon>Eutheria</taxon>
        <taxon>Laurasiatheria</taxon>
        <taxon>Chiroptera</taxon>
        <taxon>Yangochiroptera</taxon>
        <taxon>Vespertilionidae</taxon>
        <taxon>Cnephaeus</taxon>
    </lineage>
</organism>
<proteinExistence type="inferred from homology"/>
<dbReference type="Proteomes" id="UP001177744">
    <property type="component" value="Unassembled WGS sequence"/>
</dbReference>
<dbReference type="SUPFAM" id="SSF56672">
    <property type="entry name" value="DNA/RNA polymerases"/>
    <property type="match status" value="1"/>
</dbReference>
<gene>
    <name evidence="5" type="ORF">QTO34_016887</name>
</gene>